<dbReference type="Proteomes" id="UP000321570">
    <property type="component" value="Unassembled WGS sequence"/>
</dbReference>
<accession>A0A564Y8V2</accession>
<organism evidence="1 2">
    <name type="scientific">Hymenolepis diminuta</name>
    <name type="common">Rat tapeworm</name>
    <dbReference type="NCBI Taxonomy" id="6216"/>
    <lineage>
        <taxon>Eukaryota</taxon>
        <taxon>Metazoa</taxon>
        <taxon>Spiralia</taxon>
        <taxon>Lophotrochozoa</taxon>
        <taxon>Platyhelminthes</taxon>
        <taxon>Cestoda</taxon>
        <taxon>Eucestoda</taxon>
        <taxon>Cyclophyllidea</taxon>
        <taxon>Hymenolepididae</taxon>
        <taxon>Hymenolepis</taxon>
    </lineage>
</organism>
<protein>
    <submittedName>
        <fullName evidence="1">Uncharacterized protein</fullName>
    </submittedName>
</protein>
<gene>
    <name evidence="1" type="ORF">WMSIL1_LOCUS4064</name>
</gene>
<dbReference type="AlphaFoldDB" id="A0A564Y8V2"/>
<proteinExistence type="predicted"/>
<reference evidence="1 2" key="1">
    <citation type="submission" date="2019-07" db="EMBL/GenBank/DDBJ databases">
        <authorList>
            <person name="Jastrzebski P J."/>
            <person name="Paukszto L."/>
            <person name="Jastrzebski P J."/>
        </authorList>
    </citation>
    <scope>NUCLEOTIDE SEQUENCE [LARGE SCALE GENOMIC DNA]</scope>
    <source>
        <strain evidence="1 2">WMS-il1</strain>
    </source>
</reference>
<dbReference type="EMBL" id="CABIJS010000111">
    <property type="protein sequence ID" value="VUZ43680.1"/>
    <property type="molecule type" value="Genomic_DNA"/>
</dbReference>
<name>A0A564Y8V2_HYMDI</name>
<sequence>MIEQNHDITLGDLGDECRRMSTVLDDAAVVKQNAGECGYVGRIAPLSKNKKKRQENISDKKLPSPCWLCGGRTIVETFLTDITFVMSVERKEIRKRNERLIERFI</sequence>
<evidence type="ECO:0000313" key="2">
    <source>
        <dbReference type="Proteomes" id="UP000321570"/>
    </source>
</evidence>
<keyword evidence="2" id="KW-1185">Reference proteome</keyword>
<evidence type="ECO:0000313" key="1">
    <source>
        <dbReference type="EMBL" id="VUZ43680.1"/>
    </source>
</evidence>